<sequence length="1347" mass="151444">MPEVNSSMTMDHLSSRDSLGLEFCPSFSPLEFDREPSNSIQTAPLLVHQSNSTVIYRLNDTGFKVIYLPNLPEENIIRLEHEKKISSFLSSNCHKRQAVDVTSFNGLPALVFKWVHGMTVKEWLQRVQTADLKVDMHARLRVAMAIAKTLHDFHTGGVAHNNLTTENIILSSCEGEYVATLIGYSTAFIYRNDYSVTDNVDEKKAMEMDLKSLGFVLNKLFLEEDGSQHGEGTGLLNYGGEIIINEEADHRTRKRGKQQIAVEGLPHYLGTLISALIDSSSDMFYERVKDVFLDLKFLSENPNASLMARTLDDATINSNLRLSGESFYGRQVQVSMLYHLIQSTAALGGRPLMATISGYAGTGKSSLVHQMKKPLENVNGYFIEGKFDKLSRPDTILASALNTFFGNLLESNAENDGTMKWRVVAAIGSSSDNVLFEILPNLHKWMINGDVATESQFPSSHVKGRSCHRLKYMFCKLVSAIACRAHPLILYLDDIQWADEMTLDVIRMMMTDPDIRHFLFLGCYRDNEVNSAHLLISKINAIQEQGIDIVNIKIGPIEKECVNTLLSDVLCLPHSLCRPLSDVVHSKTGGVILFILRFLASLDNDGDLWFSMTKRRWMYDLEQIRQKEIHNDVVTHMTEHMKSLSKKMRTGLKVGACLGTTFDEMVWAKVKRDNDIEHSFLQSCVDFGFLQVVGSDKYIWAHDQIQRAAYDLIPAPRRESFHLLIGSRLLMQTLPTEMEHMLFFIVDNMNRGSKLIDDPDLKWEVAQLNLEAGEKALKESAFQSAAKYLLAGVSFLGPDSWGAKYNLSLNLYDAASEALYVTGDFSLLTALVDDPLMKARSFEDKLNILNNLVRALAASSKYEEGITKCLEILSLLGTVIPTEITTDVHIHEVAQVKELLRGKSRQELLSLPMMLETQYLAAMQFMNHALTMTFIARPLLNPILVFRMVKMSMEHGISNISAFAFACYGAYLVGIDRDIEGGHMMGRVATEMTKRLEAVEMTPRIYATVYGFINILCQSRFIDHAVCLSLIYSMNVAALGKEPYQAGQNKHLEAYDSGCSTGDMEYALSNLYLYISTGIYGCGDNLKNSCQNARSFAKRAFQCNHRTIGISLAILQQLTIDLMGITENALSHFANKMTEDSCFARCRENNEISMCRLICTKKKYLAFFTGDLDTAAKFYDLTQAHFSGGATGRLVSVIVSVFIDGLIGFFLARKHRQDEAKWTTVGLDSIESFNKWVQSSNWNFSNKLYLLKAEYCFLKNDDEGAVEFYAASIKAANEHRFIHEEGLAEEKLATYLLHKGGHDDAMQHLVNAKRCYDVWGAQALVKRIQKAIAILMPLCKNQSFHLT</sequence>
<dbReference type="SUPFAM" id="SSF56112">
    <property type="entry name" value="Protein kinase-like (PK-like)"/>
    <property type="match status" value="1"/>
</dbReference>
<name>A0ABD3N8P8_9STRA</name>
<accession>A0ABD3N8P8</accession>
<dbReference type="EMBL" id="JALLBG020000011">
    <property type="protein sequence ID" value="KAL3772390.1"/>
    <property type="molecule type" value="Genomic_DNA"/>
</dbReference>
<organism evidence="3 4">
    <name type="scientific">Discostella pseudostelligera</name>
    <dbReference type="NCBI Taxonomy" id="259834"/>
    <lineage>
        <taxon>Eukaryota</taxon>
        <taxon>Sar</taxon>
        <taxon>Stramenopiles</taxon>
        <taxon>Ochrophyta</taxon>
        <taxon>Bacillariophyta</taxon>
        <taxon>Coscinodiscophyceae</taxon>
        <taxon>Thalassiosirophycidae</taxon>
        <taxon>Stephanodiscales</taxon>
        <taxon>Stephanodiscaceae</taxon>
        <taxon>Discostella</taxon>
    </lineage>
</organism>
<evidence type="ECO:0000259" key="2">
    <source>
        <dbReference type="Pfam" id="PF13191"/>
    </source>
</evidence>
<dbReference type="Proteomes" id="UP001530293">
    <property type="component" value="Unassembled WGS sequence"/>
</dbReference>
<protein>
    <recommendedName>
        <fullName evidence="2">Orc1-like AAA ATPase domain-containing protein</fullName>
    </recommendedName>
</protein>
<dbReference type="SUPFAM" id="SSF52540">
    <property type="entry name" value="P-loop containing nucleoside triphosphate hydrolases"/>
    <property type="match status" value="1"/>
</dbReference>
<reference evidence="3 4" key="1">
    <citation type="submission" date="2024-10" db="EMBL/GenBank/DDBJ databases">
        <title>Updated reference genomes for cyclostephanoid diatoms.</title>
        <authorList>
            <person name="Roberts W.R."/>
            <person name="Alverson A.J."/>
        </authorList>
    </citation>
    <scope>NUCLEOTIDE SEQUENCE [LARGE SCALE GENOMIC DNA]</scope>
    <source>
        <strain evidence="3 4">AJA232-27</strain>
    </source>
</reference>
<dbReference type="InterPro" id="IPR027417">
    <property type="entry name" value="P-loop_NTPase"/>
</dbReference>
<dbReference type="InterPro" id="IPR011009">
    <property type="entry name" value="Kinase-like_dom_sf"/>
</dbReference>
<keyword evidence="1" id="KW-1133">Transmembrane helix</keyword>
<keyword evidence="1" id="KW-0812">Transmembrane</keyword>
<dbReference type="InterPro" id="IPR041664">
    <property type="entry name" value="AAA_16"/>
</dbReference>
<feature type="domain" description="Orc1-like AAA ATPase" evidence="2">
    <location>
        <begin position="327"/>
        <end position="520"/>
    </location>
</feature>
<proteinExistence type="predicted"/>
<keyword evidence="4" id="KW-1185">Reference proteome</keyword>
<feature type="transmembrane region" description="Helical" evidence="1">
    <location>
        <begin position="1194"/>
        <end position="1212"/>
    </location>
</feature>
<gene>
    <name evidence="3" type="ORF">ACHAWU_005567</name>
</gene>
<comment type="caution">
    <text evidence="3">The sequence shown here is derived from an EMBL/GenBank/DDBJ whole genome shotgun (WGS) entry which is preliminary data.</text>
</comment>
<dbReference type="InterPro" id="IPR053159">
    <property type="entry name" value="Hybrid_Histidine_Kinase"/>
</dbReference>
<keyword evidence="1" id="KW-0472">Membrane</keyword>
<dbReference type="Pfam" id="PF13191">
    <property type="entry name" value="AAA_16"/>
    <property type="match status" value="1"/>
</dbReference>
<dbReference type="PANTHER" id="PTHR43642:SF1">
    <property type="entry name" value="HYBRID SIGNAL TRANSDUCTION HISTIDINE KINASE G"/>
    <property type="match status" value="1"/>
</dbReference>
<evidence type="ECO:0000313" key="4">
    <source>
        <dbReference type="Proteomes" id="UP001530293"/>
    </source>
</evidence>
<evidence type="ECO:0000313" key="3">
    <source>
        <dbReference type="EMBL" id="KAL3772390.1"/>
    </source>
</evidence>
<dbReference type="Gene3D" id="1.10.510.10">
    <property type="entry name" value="Transferase(Phosphotransferase) domain 1"/>
    <property type="match status" value="1"/>
</dbReference>
<evidence type="ECO:0000256" key="1">
    <source>
        <dbReference type="SAM" id="Phobius"/>
    </source>
</evidence>
<dbReference type="PANTHER" id="PTHR43642">
    <property type="entry name" value="HYBRID SIGNAL TRANSDUCTION HISTIDINE KINASE G"/>
    <property type="match status" value="1"/>
</dbReference>